<dbReference type="Gene3D" id="1.20.1250.20">
    <property type="entry name" value="MFS general substrate transporter like domains"/>
    <property type="match status" value="2"/>
</dbReference>
<keyword evidence="5 7" id="KW-0472">Membrane</keyword>
<feature type="transmembrane region" description="Helical" evidence="7">
    <location>
        <begin position="459"/>
        <end position="482"/>
    </location>
</feature>
<accession>A0A172ZGK1</accession>
<feature type="transmembrane region" description="Helical" evidence="7">
    <location>
        <begin position="309"/>
        <end position="331"/>
    </location>
</feature>
<dbReference type="OrthoDB" id="9810492at2"/>
<gene>
    <name evidence="9" type="ORF">AR543_12650</name>
</gene>
<dbReference type="PROSITE" id="PS50850">
    <property type="entry name" value="MFS"/>
    <property type="match status" value="1"/>
</dbReference>
<proteinExistence type="predicted"/>
<feature type="region of interest" description="Disordered" evidence="6">
    <location>
        <begin position="275"/>
        <end position="297"/>
    </location>
</feature>
<evidence type="ECO:0000313" key="9">
    <source>
        <dbReference type="EMBL" id="ANF96774.1"/>
    </source>
</evidence>
<dbReference type="PANTHER" id="PTHR23520:SF5">
    <property type="entry name" value="TRANSPORTER, PUTATIVE (AFU_ORTHOLOGUE AFUA_3G04000)-RELATED"/>
    <property type="match status" value="1"/>
</dbReference>
<dbReference type="InterPro" id="IPR020846">
    <property type="entry name" value="MFS_dom"/>
</dbReference>
<feature type="region of interest" description="Disordered" evidence="6">
    <location>
        <begin position="221"/>
        <end position="242"/>
    </location>
</feature>
<name>A0A172ZGK1_9BACL</name>
<sequence>MRAILSFLTEVRDWPRNVRLFFWANLLYQIGNGMFSVLYNLYIQGLGYPDAMNGRIISIQSLATAILFIPVGLLGDRFSRKKLLTLGALLSGIFFIGRSFAMQTDALLILAVCSGIFAAIFQVMAIPFLAENVSRSQRLRMFSFYSSLVLAAQVIGNTGGGILADTLHAAGMSYVSSLQLVLVTGSAATLLAFIPMIFVMEKSKISQEVQPVHPAVFTDRQPAADHASPSNKDNNAGAADASSPAPLVSVAADVPASTTPTAAIPTAPTAITAPATSDSAATFQQSPAQSVPHTAKQERSSDMKFISRFMLAQLLTGLGSGLVVPYLNLYFTNRFDVSLTSMSILISLGQLMTIVSMLLGPALAARIGTVRAVVAFQMLSLPFLLLTGFTNVLLVASISFLFRQALMNAANPLQSSIMVDRVSDKRRSIANSLMQTVFMLGWATMGPVQSYLVTSYGTYWGYAITFSITGVLYIASSMLYYFMFRKPPAPKMAEATV</sequence>
<evidence type="ECO:0000256" key="7">
    <source>
        <dbReference type="SAM" id="Phobius"/>
    </source>
</evidence>
<evidence type="ECO:0000256" key="3">
    <source>
        <dbReference type="ARBA" id="ARBA00022692"/>
    </source>
</evidence>
<feature type="compositionally biased region" description="Polar residues" evidence="6">
    <location>
        <begin position="283"/>
        <end position="292"/>
    </location>
</feature>
<feature type="transmembrane region" description="Helical" evidence="7">
    <location>
        <begin position="107"/>
        <end position="130"/>
    </location>
</feature>
<feature type="transmembrane region" description="Helical" evidence="7">
    <location>
        <begin position="379"/>
        <end position="402"/>
    </location>
</feature>
<keyword evidence="4 7" id="KW-1133">Transmembrane helix</keyword>
<evidence type="ECO:0000259" key="8">
    <source>
        <dbReference type="PROSITE" id="PS50850"/>
    </source>
</evidence>
<protein>
    <submittedName>
        <fullName evidence="9">MFS transporter</fullName>
    </submittedName>
</protein>
<feature type="transmembrane region" description="Helical" evidence="7">
    <location>
        <begin position="54"/>
        <end position="74"/>
    </location>
</feature>
<dbReference type="InterPro" id="IPR036259">
    <property type="entry name" value="MFS_trans_sf"/>
</dbReference>
<feature type="transmembrane region" description="Helical" evidence="7">
    <location>
        <begin position="20"/>
        <end position="42"/>
    </location>
</feature>
<dbReference type="Proteomes" id="UP000078148">
    <property type="component" value="Chromosome"/>
</dbReference>
<feature type="transmembrane region" description="Helical" evidence="7">
    <location>
        <begin position="176"/>
        <end position="199"/>
    </location>
</feature>
<evidence type="ECO:0000256" key="6">
    <source>
        <dbReference type="SAM" id="MobiDB-lite"/>
    </source>
</evidence>
<feature type="transmembrane region" description="Helical" evidence="7">
    <location>
        <begin position="142"/>
        <end position="164"/>
    </location>
</feature>
<feature type="domain" description="Major facilitator superfamily (MFS) profile" evidence="8">
    <location>
        <begin position="17"/>
        <end position="488"/>
    </location>
</feature>
<feature type="transmembrane region" description="Helical" evidence="7">
    <location>
        <begin position="343"/>
        <end position="367"/>
    </location>
</feature>
<comment type="subcellular location">
    <subcellularLocation>
        <location evidence="1">Cell membrane</location>
        <topology evidence="1">Multi-pass membrane protein</topology>
    </subcellularLocation>
</comment>
<evidence type="ECO:0000256" key="1">
    <source>
        <dbReference type="ARBA" id="ARBA00004651"/>
    </source>
</evidence>
<keyword evidence="10" id="KW-1185">Reference proteome</keyword>
<dbReference type="Pfam" id="PF07690">
    <property type="entry name" value="MFS_1"/>
    <property type="match status" value="2"/>
</dbReference>
<evidence type="ECO:0000256" key="4">
    <source>
        <dbReference type="ARBA" id="ARBA00022989"/>
    </source>
</evidence>
<evidence type="ECO:0000256" key="5">
    <source>
        <dbReference type="ARBA" id="ARBA00023136"/>
    </source>
</evidence>
<dbReference type="AlphaFoldDB" id="A0A172ZGK1"/>
<feature type="transmembrane region" description="Helical" evidence="7">
    <location>
        <begin position="83"/>
        <end position="101"/>
    </location>
</feature>
<evidence type="ECO:0000256" key="2">
    <source>
        <dbReference type="ARBA" id="ARBA00022448"/>
    </source>
</evidence>
<reference evidence="10" key="1">
    <citation type="submission" date="2015-10" db="EMBL/GenBank/DDBJ databases">
        <title>Genome of Paenibacillus bovis sp. nov.</title>
        <authorList>
            <person name="Wu Z."/>
            <person name="Gao C."/>
            <person name="Liu Z."/>
            <person name="Zheng H."/>
        </authorList>
    </citation>
    <scope>NUCLEOTIDE SEQUENCE [LARGE SCALE GENOMIC DNA]</scope>
    <source>
        <strain evidence="10">BD3526</strain>
    </source>
</reference>
<dbReference type="GO" id="GO:0005886">
    <property type="term" value="C:plasma membrane"/>
    <property type="evidence" value="ECO:0007669"/>
    <property type="project" value="UniProtKB-SubCell"/>
</dbReference>
<keyword evidence="3 7" id="KW-0812">Transmembrane</keyword>
<dbReference type="GO" id="GO:0022857">
    <property type="term" value="F:transmembrane transporter activity"/>
    <property type="evidence" value="ECO:0007669"/>
    <property type="project" value="InterPro"/>
</dbReference>
<evidence type="ECO:0000313" key="10">
    <source>
        <dbReference type="Proteomes" id="UP000078148"/>
    </source>
</evidence>
<dbReference type="EMBL" id="CP013023">
    <property type="protein sequence ID" value="ANF96774.1"/>
    <property type="molecule type" value="Genomic_DNA"/>
</dbReference>
<dbReference type="InterPro" id="IPR011701">
    <property type="entry name" value="MFS"/>
</dbReference>
<reference evidence="9 10" key="2">
    <citation type="journal article" date="2016" name="Int. J. Syst. Evol. Microbiol.">
        <title>Paenibacillus bovis sp. nov., isolated from raw yak (Bos grunniens) milk.</title>
        <authorList>
            <person name="Gao C."/>
            <person name="Han J."/>
            <person name="Liu Z."/>
            <person name="Xu X."/>
            <person name="Hang F."/>
            <person name="Wu Z."/>
        </authorList>
    </citation>
    <scope>NUCLEOTIDE SEQUENCE [LARGE SCALE GENOMIC DNA]</scope>
    <source>
        <strain evidence="9 10">BD3526</strain>
    </source>
</reference>
<dbReference type="KEGG" id="pbv:AR543_12650"/>
<dbReference type="PANTHER" id="PTHR23520">
    <property type="entry name" value="TRANSPORTER, PUTATIVE (AFU_ORTHOLOGUE AFUA_3G04000)-RELATED"/>
    <property type="match status" value="1"/>
</dbReference>
<organism evidence="9 10">
    <name type="scientific">Paenibacillus bovis</name>
    <dbReference type="NCBI Taxonomy" id="1616788"/>
    <lineage>
        <taxon>Bacteria</taxon>
        <taxon>Bacillati</taxon>
        <taxon>Bacillota</taxon>
        <taxon>Bacilli</taxon>
        <taxon>Bacillales</taxon>
        <taxon>Paenibacillaceae</taxon>
        <taxon>Paenibacillus</taxon>
    </lineage>
</organism>
<dbReference type="STRING" id="1616788.AR543_12650"/>
<keyword evidence="2" id="KW-0813">Transport</keyword>
<dbReference type="SUPFAM" id="SSF103473">
    <property type="entry name" value="MFS general substrate transporter"/>
    <property type="match status" value="1"/>
</dbReference>
<dbReference type="RefSeq" id="WP_060534879.1">
    <property type="nucleotide sequence ID" value="NZ_CP013023.1"/>
</dbReference>